<dbReference type="SUPFAM" id="SSF56935">
    <property type="entry name" value="Porins"/>
    <property type="match status" value="1"/>
</dbReference>
<evidence type="ECO:0000313" key="3">
    <source>
        <dbReference type="Proteomes" id="UP000614811"/>
    </source>
</evidence>
<evidence type="ECO:0008006" key="4">
    <source>
        <dbReference type="Google" id="ProtNLM"/>
    </source>
</evidence>
<proteinExistence type="predicted"/>
<comment type="caution">
    <text evidence="2">The sequence shown here is derived from an EMBL/GenBank/DDBJ whole genome shotgun (WGS) entry which is preliminary data.</text>
</comment>
<organism evidence="2 3">
    <name type="scientific">Arenicella chitinivorans</name>
    <dbReference type="NCBI Taxonomy" id="1329800"/>
    <lineage>
        <taxon>Bacteria</taxon>
        <taxon>Pseudomonadati</taxon>
        <taxon>Pseudomonadota</taxon>
        <taxon>Gammaproteobacteria</taxon>
        <taxon>Arenicellales</taxon>
        <taxon>Arenicellaceae</taxon>
        <taxon>Arenicella</taxon>
    </lineage>
</organism>
<evidence type="ECO:0000256" key="1">
    <source>
        <dbReference type="SAM" id="Coils"/>
    </source>
</evidence>
<sequence length="471" mass="51120">MASNAQAQDVNLSQVLERLERLEKENQELREKYDALAAKVGMKAPTAQIAKSTTRATERSQPLVQYDPELGYDFLDPTTNINRKQVLLLDKRQSGALSKNVVNLQGAVTAIANYQSSNEPNLFGYLMRHPTANNQVGTTVSEATIHSAQLGFTATMGDWVTASAELLFDPEQSFGTGTNTALTRNQTQVRRAYVLFGNLDESPLYASIGKMAVPFGLTDTVNPFTASTVWHAFGGLANGATFGYQNDGLNISAMAIQGGSQFRSANTPVDGTAVPSKLNNYALNASYEFGADSDQSLLLGASYQRGTAYCQGFPITHFALCEEPNGAYDVYARWNSPDWTVKAEFAKTEDEWPGTFNPLIPEFAASKVTSMDLGVQYRNQLFGKPTAYSFEFSNFEAGPAGSEWERQNQWVLGIATRLAPSVKLFGELIKVEGYAPLNFLTGGHVPGRPDIPASDASADSDILMLGVNAAF</sequence>
<accession>A0A918RGI5</accession>
<protein>
    <recommendedName>
        <fullName evidence="4">Porin</fullName>
    </recommendedName>
</protein>
<name>A0A918RGI5_9GAMM</name>
<evidence type="ECO:0000313" key="2">
    <source>
        <dbReference type="EMBL" id="GGZ96434.1"/>
    </source>
</evidence>
<reference evidence="2" key="2">
    <citation type="submission" date="2020-09" db="EMBL/GenBank/DDBJ databases">
        <authorList>
            <person name="Sun Q."/>
            <person name="Kim S."/>
        </authorList>
    </citation>
    <scope>NUCLEOTIDE SEQUENCE</scope>
    <source>
        <strain evidence="2">KCTC 12711</strain>
    </source>
</reference>
<keyword evidence="1" id="KW-0175">Coiled coil</keyword>
<reference evidence="2" key="1">
    <citation type="journal article" date="2014" name="Int. J. Syst. Evol. Microbiol.">
        <title>Complete genome sequence of Corynebacterium casei LMG S-19264T (=DSM 44701T), isolated from a smear-ripened cheese.</title>
        <authorList>
            <consortium name="US DOE Joint Genome Institute (JGI-PGF)"/>
            <person name="Walter F."/>
            <person name="Albersmeier A."/>
            <person name="Kalinowski J."/>
            <person name="Ruckert C."/>
        </authorList>
    </citation>
    <scope>NUCLEOTIDE SEQUENCE</scope>
    <source>
        <strain evidence="2">KCTC 12711</strain>
    </source>
</reference>
<dbReference type="AlphaFoldDB" id="A0A918RGI5"/>
<gene>
    <name evidence="2" type="ORF">GCM10008090_00830</name>
</gene>
<feature type="coiled-coil region" evidence="1">
    <location>
        <begin position="5"/>
        <end position="39"/>
    </location>
</feature>
<dbReference type="EMBL" id="BMXA01000001">
    <property type="protein sequence ID" value="GGZ96434.1"/>
    <property type="molecule type" value="Genomic_DNA"/>
</dbReference>
<dbReference type="Proteomes" id="UP000614811">
    <property type="component" value="Unassembled WGS sequence"/>
</dbReference>
<keyword evidence="3" id="KW-1185">Reference proteome</keyword>